<protein>
    <recommendedName>
        <fullName evidence="4">ATP synthase F0 subunit 8</fullName>
    </recommendedName>
</protein>
<name>A0ABU3CFF6_9FLAO</name>
<reference evidence="2 3" key="1">
    <citation type="submission" date="2023-09" db="EMBL/GenBank/DDBJ databases">
        <authorList>
            <person name="Rey-Velasco X."/>
        </authorList>
    </citation>
    <scope>NUCLEOTIDE SEQUENCE [LARGE SCALE GENOMIC DNA]</scope>
    <source>
        <strain evidence="2 3">F260</strain>
    </source>
</reference>
<gene>
    <name evidence="2" type="ORF">RM545_00135</name>
</gene>
<evidence type="ECO:0000313" key="3">
    <source>
        <dbReference type="Proteomes" id="UP001245285"/>
    </source>
</evidence>
<evidence type="ECO:0000313" key="2">
    <source>
        <dbReference type="EMBL" id="MDT0645084.1"/>
    </source>
</evidence>
<keyword evidence="1" id="KW-1133">Transmembrane helix</keyword>
<dbReference type="Proteomes" id="UP001245285">
    <property type="component" value="Unassembled WGS sequence"/>
</dbReference>
<dbReference type="RefSeq" id="WP_311493236.1">
    <property type="nucleotide sequence ID" value="NZ_JAVRHO010000001.1"/>
</dbReference>
<comment type="caution">
    <text evidence="2">The sequence shown here is derived from an EMBL/GenBank/DDBJ whole genome shotgun (WGS) entry which is preliminary data.</text>
</comment>
<keyword evidence="1" id="KW-0472">Membrane</keyword>
<proteinExistence type="predicted"/>
<evidence type="ECO:0008006" key="4">
    <source>
        <dbReference type="Google" id="ProtNLM"/>
    </source>
</evidence>
<organism evidence="2 3">
    <name type="scientific">Autumnicola lenta</name>
    <dbReference type="NCBI Taxonomy" id="3075593"/>
    <lineage>
        <taxon>Bacteria</taxon>
        <taxon>Pseudomonadati</taxon>
        <taxon>Bacteroidota</taxon>
        <taxon>Flavobacteriia</taxon>
        <taxon>Flavobacteriales</taxon>
        <taxon>Flavobacteriaceae</taxon>
        <taxon>Autumnicola</taxon>
    </lineage>
</organism>
<evidence type="ECO:0000256" key="1">
    <source>
        <dbReference type="SAM" id="Phobius"/>
    </source>
</evidence>
<accession>A0ABU3CFF6</accession>
<feature type="transmembrane region" description="Helical" evidence="1">
    <location>
        <begin position="50"/>
        <end position="68"/>
    </location>
</feature>
<keyword evidence="1" id="KW-0812">Transmembrane</keyword>
<sequence>MDLSFNLKDLTISIAILTGLLTFLIYWFTFKSEKLQFHFKNKYGEDKGHVNFILFTRYLGGIVWVFCLF</sequence>
<keyword evidence="3" id="KW-1185">Reference proteome</keyword>
<dbReference type="EMBL" id="JAVRHO010000001">
    <property type="protein sequence ID" value="MDT0645084.1"/>
    <property type="molecule type" value="Genomic_DNA"/>
</dbReference>
<feature type="transmembrane region" description="Helical" evidence="1">
    <location>
        <begin position="12"/>
        <end position="30"/>
    </location>
</feature>